<dbReference type="KEGG" id="rpc:RPC_3618"/>
<protein>
    <submittedName>
        <fullName evidence="2">Uncharacterized protein</fullName>
    </submittedName>
</protein>
<dbReference type="AlphaFoldDB" id="Q210N3"/>
<dbReference type="EMBL" id="CP000301">
    <property type="protein sequence ID" value="ABD89153.1"/>
    <property type="molecule type" value="Genomic_DNA"/>
</dbReference>
<dbReference type="HOGENOM" id="CLU_2737415_0_0_5"/>
<dbReference type="OrthoDB" id="9974534at2"/>
<keyword evidence="1" id="KW-0472">Membrane</keyword>
<evidence type="ECO:0000256" key="1">
    <source>
        <dbReference type="SAM" id="Phobius"/>
    </source>
</evidence>
<dbReference type="RefSeq" id="WP_011474036.1">
    <property type="nucleotide sequence ID" value="NC_007925.1"/>
</dbReference>
<accession>Q210N3</accession>
<sequence>MSDDHVLPPPFDAMLRGLLSGNVDQTSLLRMPNLGNRSFWVGAAIGAGAVLLLNSQPASAKPARRKPAAED</sequence>
<reference evidence="2" key="1">
    <citation type="submission" date="2006-03" db="EMBL/GenBank/DDBJ databases">
        <title>Complete sequence of Rhodopseudomonas palustris BisB18.</title>
        <authorList>
            <consortium name="US DOE Joint Genome Institute"/>
            <person name="Copeland A."/>
            <person name="Lucas S."/>
            <person name="Lapidus A."/>
            <person name="Barry K."/>
            <person name="Detter J.C."/>
            <person name="Glavina del Rio T."/>
            <person name="Hammon N."/>
            <person name="Israni S."/>
            <person name="Dalin E."/>
            <person name="Tice H."/>
            <person name="Pitluck S."/>
            <person name="Chain P."/>
            <person name="Malfatti S."/>
            <person name="Shin M."/>
            <person name="Vergez L."/>
            <person name="Schmutz J."/>
            <person name="Larimer F."/>
            <person name="Land M."/>
            <person name="Hauser L."/>
            <person name="Pelletier D.A."/>
            <person name="Kyrpides N."/>
            <person name="Anderson I."/>
            <person name="Oda Y."/>
            <person name="Harwood C.S."/>
            <person name="Richardson P."/>
        </authorList>
    </citation>
    <scope>NUCLEOTIDE SEQUENCE [LARGE SCALE GENOMIC DNA]</scope>
    <source>
        <strain evidence="2">BisB18</strain>
    </source>
</reference>
<feature type="transmembrane region" description="Helical" evidence="1">
    <location>
        <begin position="38"/>
        <end position="55"/>
    </location>
</feature>
<gene>
    <name evidence="2" type="ordered locus">RPC_3618</name>
</gene>
<organism evidence="2">
    <name type="scientific">Rhodopseudomonas palustris (strain BisB18)</name>
    <dbReference type="NCBI Taxonomy" id="316056"/>
    <lineage>
        <taxon>Bacteria</taxon>
        <taxon>Pseudomonadati</taxon>
        <taxon>Pseudomonadota</taxon>
        <taxon>Alphaproteobacteria</taxon>
        <taxon>Hyphomicrobiales</taxon>
        <taxon>Nitrobacteraceae</taxon>
        <taxon>Rhodopseudomonas</taxon>
    </lineage>
</organism>
<name>Q210N3_RHOPB</name>
<dbReference type="STRING" id="316056.RPC_3618"/>
<keyword evidence="1" id="KW-0812">Transmembrane</keyword>
<keyword evidence="1" id="KW-1133">Transmembrane helix</keyword>
<proteinExistence type="predicted"/>
<evidence type="ECO:0000313" key="2">
    <source>
        <dbReference type="EMBL" id="ABD89153.1"/>
    </source>
</evidence>